<name>A0AA40DJP2_9PEZI</name>
<dbReference type="EMBL" id="JAUIRO010000008">
    <property type="protein sequence ID" value="KAK0703237.1"/>
    <property type="molecule type" value="Genomic_DNA"/>
</dbReference>
<proteinExistence type="predicted"/>
<sequence>MLGNETWTAKQWGERLLTYLQLCDWGLPESPGEAASQQSSISSNGKGTETSSIAGTLETHGEKQRRTSSRNLSMTTQYSQRSSSHHAPVRQKPLNQD</sequence>
<evidence type="ECO:0000313" key="3">
    <source>
        <dbReference type="Proteomes" id="UP001172101"/>
    </source>
</evidence>
<reference evidence="2" key="1">
    <citation type="submission" date="2023-06" db="EMBL/GenBank/DDBJ databases">
        <title>Genome-scale phylogeny and comparative genomics of the fungal order Sordariales.</title>
        <authorList>
            <consortium name="Lawrence Berkeley National Laboratory"/>
            <person name="Hensen N."/>
            <person name="Bonometti L."/>
            <person name="Westerberg I."/>
            <person name="Brannstrom I.O."/>
            <person name="Guillou S."/>
            <person name="Cros-Aarteil S."/>
            <person name="Calhoun S."/>
            <person name="Haridas S."/>
            <person name="Kuo A."/>
            <person name="Mondo S."/>
            <person name="Pangilinan J."/>
            <person name="Riley R."/>
            <person name="LaButti K."/>
            <person name="Andreopoulos B."/>
            <person name="Lipzen A."/>
            <person name="Chen C."/>
            <person name="Yanf M."/>
            <person name="Daum C."/>
            <person name="Ng V."/>
            <person name="Clum A."/>
            <person name="Steindorff A."/>
            <person name="Ohm R."/>
            <person name="Martin F."/>
            <person name="Silar P."/>
            <person name="Natvig D."/>
            <person name="Lalanne C."/>
            <person name="Gautier V."/>
            <person name="Ament-velasquez S.L."/>
            <person name="Kruys A."/>
            <person name="Hutchinson M.I."/>
            <person name="Powell A.J."/>
            <person name="Barry K."/>
            <person name="Miller A.N."/>
            <person name="Grigoriev I.V."/>
            <person name="Debuchy R."/>
            <person name="Gladieux P."/>
            <person name="Thoren M.H."/>
            <person name="Johannesson H."/>
        </authorList>
    </citation>
    <scope>NUCLEOTIDE SEQUENCE</scope>
    <source>
        <strain evidence="2">SMH2392-1A</strain>
    </source>
</reference>
<accession>A0AA40DJP2</accession>
<evidence type="ECO:0000313" key="2">
    <source>
        <dbReference type="EMBL" id="KAK0703237.1"/>
    </source>
</evidence>
<keyword evidence="3" id="KW-1185">Reference proteome</keyword>
<feature type="region of interest" description="Disordered" evidence="1">
    <location>
        <begin position="28"/>
        <end position="97"/>
    </location>
</feature>
<comment type="caution">
    <text evidence="2">The sequence shown here is derived from an EMBL/GenBank/DDBJ whole genome shotgun (WGS) entry which is preliminary data.</text>
</comment>
<feature type="compositionally biased region" description="Polar residues" evidence="1">
    <location>
        <begin position="69"/>
        <end position="82"/>
    </location>
</feature>
<organism evidence="2 3">
    <name type="scientific">Lasiosphaeria miniovina</name>
    <dbReference type="NCBI Taxonomy" id="1954250"/>
    <lineage>
        <taxon>Eukaryota</taxon>
        <taxon>Fungi</taxon>
        <taxon>Dikarya</taxon>
        <taxon>Ascomycota</taxon>
        <taxon>Pezizomycotina</taxon>
        <taxon>Sordariomycetes</taxon>
        <taxon>Sordariomycetidae</taxon>
        <taxon>Sordariales</taxon>
        <taxon>Lasiosphaeriaceae</taxon>
        <taxon>Lasiosphaeria</taxon>
    </lineage>
</organism>
<dbReference type="GeneID" id="85326282"/>
<dbReference type="Proteomes" id="UP001172101">
    <property type="component" value="Unassembled WGS sequence"/>
</dbReference>
<protein>
    <submittedName>
        <fullName evidence="2">Uncharacterized protein</fullName>
    </submittedName>
</protein>
<dbReference type="RefSeq" id="XP_060290096.1">
    <property type="nucleotide sequence ID" value="XM_060443012.1"/>
</dbReference>
<feature type="compositionally biased region" description="Polar residues" evidence="1">
    <location>
        <begin position="35"/>
        <end position="54"/>
    </location>
</feature>
<evidence type="ECO:0000256" key="1">
    <source>
        <dbReference type="SAM" id="MobiDB-lite"/>
    </source>
</evidence>
<gene>
    <name evidence="2" type="ORF">B0T26DRAFT_730408</name>
</gene>
<dbReference type="AlphaFoldDB" id="A0AA40DJP2"/>